<feature type="region of interest" description="Disordered" evidence="1">
    <location>
        <begin position="1"/>
        <end position="24"/>
    </location>
</feature>
<name>A0AAW1VRT9_RUBAR</name>
<feature type="compositionally biased region" description="Pro residues" evidence="1">
    <location>
        <begin position="41"/>
        <end position="57"/>
    </location>
</feature>
<evidence type="ECO:0000256" key="1">
    <source>
        <dbReference type="SAM" id="MobiDB-lite"/>
    </source>
</evidence>
<evidence type="ECO:0000313" key="3">
    <source>
        <dbReference type="Proteomes" id="UP001457282"/>
    </source>
</evidence>
<organism evidence="2 3">
    <name type="scientific">Rubus argutus</name>
    <name type="common">Southern blackberry</name>
    <dbReference type="NCBI Taxonomy" id="59490"/>
    <lineage>
        <taxon>Eukaryota</taxon>
        <taxon>Viridiplantae</taxon>
        <taxon>Streptophyta</taxon>
        <taxon>Embryophyta</taxon>
        <taxon>Tracheophyta</taxon>
        <taxon>Spermatophyta</taxon>
        <taxon>Magnoliopsida</taxon>
        <taxon>eudicotyledons</taxon>
        <taxon>Gunneridae</taxon>
        <taxon>Pentapetalae</taxon>
        <taxon>rosids</taxon>
        <taxon>fabids</taxon>
        <taxon>Rosales</taxon>
        <taxon>Rosaceae</taxon>
        <taxon>Rosoideae</taxon>
        <taxon>Rosoideae incertae sedis</taxon>
        <taxon>Rubus</taxon>
    </lineage>
</organism>
<evidence type="ECO:0000313" key="2">
    <source>
        <dbReference type="EMBL" id="KAK9907171.1"/>
    </source>
</evidence>
<dbReference type="EMBL" id="JBEDUW010000032">
    <property type="protein sequence ID" value="KAK9907171.1"/>
    <property type="molecule type" value="Genomic_DNA"/>
</dbReference>
<feature type="compositionally biased region" description="Polar residues" evidence="1">
    <location>
        <begin position="78"/>
        <end position="99"/>
    </location>
</feature>
<reference evidence="2 3" key="1">
    <citation type="journal article" date="2023" name="G3 (Bethesda)">
        <title>A chromosome-length genome assembly and annotation of blackberry (Rubus argutus, cv. 'Hillquist').</title>
        <authorList>
            <person name="Bruna T."/>
            <person name="Aryal R."/>
            <person name="Dudchenko O."/>
            <person name="Sargent D.J."/>
            <person name="Mead D."/>
            <person name="Buti M."/>
            <person name="Cavallini A."/>
            <person name="Hytonen T."/>
            <person name="Andres J."/>
            <person name="Pham M."/>
            <person name="Weisz D."/>
            <person name="Mascagni F."/>
            <person name="Usai G."/>
            <person name="Natali L."/>
            <person name="Bassil N."/>
            <person name="Fernandez G.E."/>
            <person name="Lomsadze A."/>
            <person name="Armour M."/>
            <person name="Olukolu B."/>
            <person name="Poorten T."/>
            <person name="Britton C."/>
            <person name="Davik J."/>
            <person name="Ashrafi H."/>
            <person name="Aiden E.L."/>
            <person name="Borodovsky M."/>
            <person name="Worthington M."/>
        </authorList>
    </citation>
    <scope>NUCLEOTIDE SEQUENCE [LARGE SCALE GENOMIC DNA]</scope>
    <source>
        <strain evidence="2">PI 553951</strain>
    </source>
</reference>
<keyword evidence="3" id="KW-1185">Reference proteome</keyword>
<accession>A0AAW1VRT9</accession>
<feature type="compositionally biased region" description="Low complexity" evidence="1">
    <location>
        <begin position="11"/>
        <end position="24"/>
    </location>
</feature>
<comment type="caution">
    <text evidence="2">The sequence shown here is derived from an EMBL/GenBank/DDBJ whole genome shotgun (WGS) entry which is preliminary data.</text>
</comment>
<proteinExistence type="predicted"/>
<dbReference type="AlphaFoldDB" id="A0AAW1VRT9"/>
<gene>
    <name evidence="2" type="ORF">M0R45_002178</name>
</gene>
<feature type="region of interest" description="Disordered" evidence="1">
    <location>
        <begin position="37"/>
        <end position="129"/>
    </location>
</feature>
<sequence>MGADLVHAKASQPISSPSTICSSSSALPQSWLLSLSAPTRLHPPPAPPNYKQPPPALFEPRSKTTAQPSTPIRIASPLTPTTHAQNRPAQASVDFTTSKHQLHQSERSSNFSMPSLAIAPPFSDPPHHL</sequence>
<dbReference type="Proteomes" id="UP001457282">
    <property type="component" value="Unassembled WGS sequence"/>
</dbReference>
<protein>
    <submittedName>
        <fullName evidence="2">Uncharacterized protein</fullName>
    </submittedName>
</protein>